<evidence type="ECO:0000256" key="3">
    <source>
        <dbReference type="ARBA" id="ARBA00022723"/>
    </source>
</evidence>
<dbReference type="SUPFAM" id="SSF51395">
    <property type="entry name" value="FMN-linked oxidoreductases"/>
    <property type="match status" value="1"/>
</dbReference>
<dbReference type="InterPro" id="IPR001199">
    <property type="entry name" value="Cyt_B5-like_heme/steroid-bd"/>
</dbReference>
<keyword evidence="3" id="KW-0479">Metal-binding</keyword>
<evidence type="ECO:0000259" key="7">
    <source>
        <dbReference type="PROSITE" id="PS50255"/>
    </source>
</evidence>
<evidence type="ECO:0000313" key="10">
    <source>
        <dbReference type="Proteomes" id="UP001498398"/>
    </source>
</evidence>
<dbReference type="SMART" id="SM01117">
    <property type="entry name" value="Cyt-b5"/>
    <property type="match status" value="1"/>
</dbReference>
<proteinExistence type="predicted"/>
<keyword evidence="5" id="KW-0408">Iron</keyword>
<dbReference type="PROSITE" id="PS00191">
    <property type="entry name" value="CYTOCHROME_B5_1"/>
    <property type="match status" value="1"/>
</dbReference>
<feature type="region of interest" description="Disordered" evidence="6">
    <location>
        <begin position="59"/>
        <end position="102"/>
    </location>
</feature>
<dbReference type="InterPro" id="IPR036400">
    <property type="entry name" value="Cyt_B5-like_heme/steroid_sf"/>
</dbReference>
<dbReference type="EMBL" id="JBANRG010000121">
    <property type="protein sequence ID" value="KAK7434592.1"/>
    <property type="molecule type" value="Genomic_DNA"/>
</dbReference>
<dbReference type="PANTHER" id="PTHR10578:SF101">
    <property type="entry name" value="L-LACTATE DEHYDROGENASE (CYTOCHROME B2)"/>
    <property type="match status" value="1"/>
</dbReference>
<evidence type="ECO:0000256" key="1">
    <source>
        <dbReference type="ARBA" id="ARBA00001917"/>
    </source>
</evidence>
<dbReference type="PANTHER" id="PTHR10578">
    <property type="entry name" value="S -2-HYDROXY-ACID OXIDASE-RELATED"/>
    <property type="match status" value="1"/>
</dbReference>
<comment type="caution">
    <text evidence="9">The sequence shown here is derived from an EMBL/GenBank/DDBJ whole genome shotgun (WGS) entry which is preliminary data.</text>
</comment>
<evidence type="ECO:0000256" key="2">
    <source>
        <dbReference type="ARBA" id="ARBA00022617"/>
    </source>
</evidence>
<dbReference type="Proteomes" id="UP001498398">
    <property type="component" value="Unassembled WGS sequence"/>
</dbReference>
<gene>
    <name evidence="9" type="ORF">VKT23_020128</name>
</gene>
<accession>A0ABR1IMF7</accession>
<dbReference type="InterPro" id="IPR037396">
    <property type="entry name" value="FMN_HAD"/>
</dbReference>
<dbReference type="Gene3D" id="3.20.20.70">
    <property type="entry name" value="Aldolase class I"/>
    <property type="match status" value="1"/>
</dbReference>
<keyword evidence="4" id="KW-0560">Oxidoreductase</keyword>
<keyword evidence="10" id="KW-1185">Reference proteome</keyword>
<evidence type="ECO:0000256" key="5">
    <source>
        <dbReference type="ARBA" id="ARBA00023004"/>
    </source>
</evidence>
<comment type="cofactor">
    <cofactor evidence="1">
        <name>FMN</name>
        <dbReference type="ChEBI" id="CHEBI:58210"/>
    </cofactor>
</comment>
<dbReference type="PROSITE" id="PS51349">
    <property type="entry name" value="FMN_HYDROXY_ACID_DH_2"/>
    <property type="match status" value="1"/>
</dbReference>
<name>A0ABR1IMF7_9AGAR</name>
<dbReference type="InterPro" id="IPR000262">
    <property type="entry name" value="FMN-dep_DH"/>
</dbReference>
<protein>
    <submittedName>
        <fullName evidence="9">Uncharacterized protein</fullName>
    </submittedName>
</protein>
<dbReference type="PROSITE" id="PS50255">
    <property type="entry name" value="CYTOCHROME_B5_2"/>
    <property type="match status" value="1"/>
</dbReference>
<dbReference type="InterPro" id="IPR018506">
    <property type="entry name" value="Cyt_B5_heme-BS"/>
</dbReference>
<feature type="domain" description="Cytochrome b5 heme-binding" evidence="7">
    <location>
        <begin position="1"/>
        <end position="77"/>
    </location>
</feature>
<evidence type="ECO:0000313" key="9">
    <source>
        <dbReference type="EMBL" id="KAK7434592.1"/>
    </source>
</evidence>
<dbReference type="Pfam" id="PF01070">
    <property type="entry name" value="FMN_dh"/>
    <property type="match status" value="1"/>
</dbReference>
<reference evidence="9 10" key="1">
    <citation type="submission" date="2024-01" db="EMBL/GenBank/DDBJ databases">
        <title>A draft genome for the cacao thread blight pathogen Marasmiellus scandens.</title>
        <authorList>
            <person name="Baruah I.K."/>
            <person name="Leung J."/>
            <person name="Bukari Y."/>
            <person name="Amoako-Attah I."/>
            <person name="Meinhardt L.W."/>
            <person name="Bailey B.A."/>
            <person name="Cohen S.P."/>
        </authorList>
    </citation>
    <scope>NUCLEOTIDE SEQUENCE [LARGE SCALE GENOMIC DNA]</scope>
    <source>
        <strain evidence="9 10">GH-19</strain>
    </source>
</reference>
<feature type="compositionally biased region" description="Basic and acidic residues" evidence="6">
    <location>
        <begin position="87"/>
        <end position="102"/>
    </location>
</feature>
<dbReference type="SUPFAM" id="SSF55856">
    <property type="entry name" value="Cytochrome b5-like heme/steroid binding domain"/>
    <property type="match status" value="1"/>
</dbReference>
<dbReference type="Gene3D" id="3.10.120.10">
    <property type="entry name" value="Cytochrome b5-like heme/steroid binding domain"/>
    <property type="match status" value="1"/>
</dbReference>
<sequence length="516" mass="56543">MSLTLQQVSEHNTRGSCWVIINNHVYDVTEFLGRHPGGSSIILKYAGRDATSAYEPIHPSDALEKNLPPSCHLGPVDSSSAETLASKSKEKAKTKDEKRVEEALKKRPPLERMLSLKDLEDVARSVLPFKALSFFSSGADDEITLSQNALAFSRFFFTPRVMRPVSKCDPSTTILGHPSALPIFVSAAALAKLGHPLGETNITKACGEFGRKHGHGGIIQMVATYSSVSPAELAGVAKDSGTGQTLFFQLYKPTKPSDAKALIQEADSLGCKAIFLTVDAVVIGNRERDVRSRFILEDDEAEAQVLDREGEGVGTSEKELLGRKYYVEGEEEDNVNFLGTSTQSVLNDDKDMTWDVVKWMRGVTKLPIVLKGIQSVEDAVLAAESGVDGIILSNHGGRQLEYALPPLEVLYRIHKHRPDLLQKPNFQIYIDGGIRRGTDVLKALALGAHAVGLGRPFLYALSAYGQKGVEKMLEILHREILTGMRLLGVSSVEELRRMGPGLVERVDWESRDKAKL</sequence>
<evidence type="ECO:0000256" key="6">
    <source>
        <dbReference type="SAM" id="MobiDB-lite"/>
    </source>
</evidence>
<evidence type="ECO:0000256" key="4">
    <source>
        <dbReference type="ARBA" id="ARBA00023002"/>
    </source>
</evidence>
<dbReference type="PROSITE" id="PS00557">
    <property type="entry name" value="FMN_HYDROXY_ACID_DH_1"/>
    <property type="match status" value="1"/>
</dbReference>
<keyword evidence="2" id="KW-0349">Heme</keyword>
<feature type="compositionally biased region" description="Low complexity" evidence="6">
    <location>
        <begin position="77"/>
        <end position="86"/>
    </location>
</feature>
<feature type="domain" description="FMN hydroxy acid dehydrogenase" evidence="8">
    <location>
        <begin position="108"/>
        <end position="505"/>
    </location>
</feature>
<dbReference type="InterPro" id="IPR013785">
    <property type="entry name" value="Aldolase_TIM"/>
</dbReference>
<dbReference type="Pfam" id="PF00173">
    <property type="entry name" value="Cyt-b5"/>
    <property type="match status" value="1"/>
</dbReference>
<organism evidence="9 10">
    <name type="scientific">Marasmiellus scandens</name>
    <dbReference type="NCBI Taxonomy" id="2682957"/>
    <lineage>
        <taxon>Eukaryota</taxon>
        <taxon>Fungi</taxon>
        <taxon>Dikarya</taxon>
        <taxon>Basidiomycota</taxon>
        <taxon>Agaricomycotina</taxon>
        <taxon>Agaricomycetes</taxon>
        <taxon>Agaricomycetidae</taxon>
        <taxon>Agaricales</taxon>
        <taxon>Marasmiineae</taxon>
        <taxon>Omphalotaceae</taxon>
        <taxon>Marasmiellus</taxon>
    </lineage>
</organism>
<dbReference type="InterPro" id="IPR008259">
    <property type="entry name" value="FMN_hydac_DH_AS"/>
</dbReference>
<evidence type="ECO:0000259" key="8">
    <source>
        <dbReference type="PROSITE" id="PS51349"/>
    </source>
</evidence>